<keyword evidence="2 5" id="KW-0479">Metal-binding</keyword>
<evidence type="ECO:0000256" key="3">
    <source>
        <dbReference type="ARBA" id="ARBA00023002"/>
    </source>
</evidence>
<dbReference type="PRINTS" id="PR00463">
    <property type="entry name" value="EP450I"/>
</dbReference>
<dbReference type="InterPro" id="IPR036396">
    <property type="entry name" value="Cyt_P450_sf"/>
</dbReference>
<evidence type="ECO:0000313" key="6">
    <source>
        <dbReference type="EMBL" id="CAK9189679.1"/>
    </source>
</evidence>
<keyword evidence="3 5" id="KW-0560">Oxidoreductase</keyword>
<comment type="similarity">
    <text evidence="1 5">Belongs to the cytochrome P450 family.</text>
</comment>
<dbReference type="Gene3D" id="1.10.630.10">
    <property type="entry name" value="Cytochrome P450"/>
    <property type="match status" value="1"/>
</dbReference>
<evidence type="ECO:0000256" key="5">
    <source>
        <dbReference type="RuleBase" id="RU000461"/>
    </source>
</evidence>
<dbReference type="EMBL" id="OZ019893">
    <property type="protein sequence ID" value="CAK9189679.1"/>
    <property type="molecule type" value="Genomic_DNA"/>
</dbReference>
<protein>
    <recommendedName>
        <fullName evidence="8">Cytochrome P450</fullName>
    </recommendedName>
</protein>
<keyword evidence="7" id="KW-1185">Reference proteome</keyword>
<dbReference type="Proteomes" id="UP001497512">
    <property type="component" value="Chromosome 1"/>
</dbReference>
<dbReference type="CDD" id="cd20618">
    <property type="entry name" value="CYP71_clan"/>
    <property type="match status" value="1"/>
</dbReference>
<evidence type="ECO:0000256" key="2">
    <source>
        <dbReference type="ARBA" id="ARBA00022723"/>
    </source>
</evidence>
<accession>A0ABP0T842</accession>
<dbReference type="Pfam" id="PF00067">
    <property type="entry name" value="p450"/>
    <property type="match status" value="1"/>
</dbReference>
<organism evidence="6 7">
    <name type="scientific">Sphagnum troendelagicum</name>
    <dbReference type="NCBI Taxonomy" id="128251"/>
    <lineage>
        <taxon>Eukaryota</taxon>
        <taxon>Viridiplantae</taxon>
        <taxon>Streptophyta</taxon>
        <taxon>Embryophyta</taxon>
        <taxon>Bryophyta</taxon>
        <taxon>Sphagnophytina</taxon>
        <taxon>Sphagnopsida</taxon>
        <taxon>Sphagnales</taxon>
        <taxon>Sphagnaceae</taxon>
        <taxon>Sphagnum</taxon>
    </lineage>
</organism>
<evidence type="ECO:0000256" key="4">
    <source>
        <dbReference type="ARBA" id="ARBA00023004"/>
    </source>
</evidence>
<evidence type="ECO:0000256" key="1">
    <source>
        <dbReference type="ARBA" id="ARBA00010617"/>
    </source>
</evidence>
<dbReference type="SUPFAM" id="SSF48264">
    <property type="entry name" value="Cytochrome P450"/>
    <property type="match status" value="1"/>
</dbReference>
<keyword evidence="5" id="KW-0503">Monooxygenase</keyword>
<evidence type="ECO:0000313" key="7">
    <source>
        <dbReference type="Proteomes" id="UP001497512"/>
    </source>
</evidence>
<reference evidence="6 7" key="1">
    <citation type="submission" date="2024-02" db="EMBL/GenBank/DDBJ databases">
        <authorList>
            <consortium name="ELIXIR-Norway"/>
            <consortium name="Elixir Norway"/>
        </authorList>
    </citation>
    <scope>NUCLEOTIDE SEQUENCE [LARGE SCALE GENOMIC DNA]</scope>
</reference>
<dbReference type="PANTHER" id="PTHR47944:SF16">
    <property type="entry name" value="CYTOCHROME P450 FAMILY 1 SUBFAMILY A POLYPEPTIDE 1"/>
    <property type="match status" value="1"/>
</dbReference>
<dbReference type="PRINTS" id="PR00385">
    <property type="entry name" value="P450"/>
</dbReference>
<evidence type="ECO:0008006" key="8">
    <source>
        <dbReference type="Google" id="ProtNLM"/>
    </source>
</evidence>
<dbReference type="InterPro" id="IPR002401">
    <property type="entry name" value="Cyt_P450_E_grp-I"/>
</dbReference>
<proteinExistence type="inferred from homology"/>
<sequence>MSELLLALLLITTALLASVVVHLVLNYVLLRKSSRMRLPPGPWPWPVVGNLLQLCQGGKNLHKTFASLAQQYGPIVYLRLGSVHTVVVSSPMMAKEFLKTHDQEFQYRPKPTLAAEILMGNKGMVTTDGPLSRHLRRICLTELFATKQLQSFESMRTKEINNTINDIHMESEEGKVVDLKSRLSSLGINILTHMMFRKRYFGVDESKHNEIHCFKEVTTKVPHWLGILIISDYIPSLRWLVRLQGIEASLHALRHKKSQFIQKLIAEHKNLTIKIDQVKDSGNENVAKTPKDFVDILLSAPQEDGTGNLSNETIETIILEMLAGGAETSSLTIEWAMAELIRNPMIMKRAQMELETVVGVNRIIEESDLHKFTYLRAVIKETLRLHPPGPLLVPHSSTIKVCGIAKDYDIPPHTRVMVNVWAMGRDPSIWDRPFEFYPERFLQQGQEHHHIAAEIIDMDENSFKLFPFGSGRRACPGRPLGILVVQIVLARLLHSFHWVLPNHHEPNTLDMSEEFGLTLPRAQPLHLKAYPKLQAHLYK</sequence>
<keyword evidence="4 5" id="KW-0408">Iron</keyword>
<gene>
    <name evidence="6" type="ORF">CSSPTR1EN2_LOCUS330</name>
</gene>
<keyword evidence="5" id="KW-0349">Heme</keyword>
<dbReference type="InterPro" id="IPR001128">
    <property type="entry name" value="Cyt_P450"/>
</dbReference>
<dbReference type="PANTHER" id="PTHR47944">
    <property type="entry name" value="CYTOCHROME P450 98A9"/>
    <property type="match status" value="1"/>
</dbReference>
<name>A0ABP0T842_9BRYO</name>
<dbReference type="PROSITE" id="PS00086">
    <property type="entry name" value="CYTOCHROME_P450"/>
    <property type="match status" value="1"/>
</dbReference>
<dbReference type="InterPro" id="IPR017972">
    <property type="entry name" value="Cyt_P450_CS"/>
</dbReference>